<dbReference type="SMART" id="SM00419">
    <property type="entry name" value="HTH_CRP"/>
    <property type="match status" value="1"/>
</dbReference>
<name>A0A1E2UPQ9_9GAMM</name>
<evidence type="ECO:0000259" key="4">
    <source>
        <dbReference type="PROSITE" id="PS51063"/>
    </source>
</evidence>
<dbReference type="PROSITE" id="PS51063">
    <property type="entry name" value="HTH_CRP_2"/>
    <property type="match status" value="1"/>
</dbReference>
<dbReference type="Gene3D" id="1.10.10.10">
    <property type="entry name" value="Winged helix-like DNA-binding domain superfamily/Winged helix DNA-binding domain"/>
    <property type="match status" value="1"/>
</dbReference>
<reference evidence="5 6" key="1">
    <citation type="submission" date="2016-03" db="EMBL/GenBank/DDBJ databases">
        <title>Chemosynthetic sulphur-oxidizing symbionts of marine invertebrate animals are capable of nitrogen fixation.</title>
        <authorList>
            <person name="Petersen J.M."/>
            <person name="Kemper A."/>
            <person name="Gruber-Vodicka H."/>
            <person name="Cardini U."/>
            <person name="Geest Mvander."/>
            <person name="Kleiner M."/>
            <person name="Bulgheresi S."/>
            <person name="Fussmann M."/>
            <person name="Herbold C."/>
            <person name="Seah B.K.B."/>
            <person name="Antony C.Paul."/>
            <person name="Liu D."/>
            <person name="Belitz A."/>
            <person name="Weber M."/>
        </authorList>
    </citation>
    <scope>NUCLEOTIDE SEQUENCE [LARGE SCALE GENOMIC DNA]</scope>
    <source>
        <strain evidence="5">G_D</strain>
    </source>
</reference>
<dbReference type="InterPro" id="IPR018490">
    <property type="entry name" value="cNMP-bd_dom_sf"/>
</dbReference>
<keyword evidence="6" id="KW-1185">Reference proteome</keyword>
<dbReference type="InterPro" id="IPR000595">
    <property type="entry name" value="cNMP-bd_dom"/>
</dbReference>
<organism evidence="5 6">
    <name type="scientific">Candidatus Thiodiazotropha endoloripes</name>
    <dbReference type="NCBI Taxonomy" id="1818881"/>
    <lineage>
        <taxon>Bacteria</taxon>
        <taxon>Pseudomonadati</taxon>
        <taxon>Pseudomonadota</taxon>
        <taxon>Gammaproteobacteria</taxon>
        <taxon>Chromatiales</taxon>
        <taxon>Sedimenticolaceae</taxon>
        <taxon>Candidatus Thiodiazotropha</taxon>
    </lineage>
</organism>
<dbReference type="OrthoDB" id="9776746at2"/>
<dbReference type="CDD" id="cd00038">
    <property type="entry name" value="CAP_ED"/>
    <property type="match status" value="1"/>
</dbReference>
<protein>
    <submittedName>
        <fullName evidence="5">Crp/Fnr family transcriptional regulator</fullName>
    </submittedName>
</protein>
<dbReference type="PANTHER" id="PTHR24567">
    <property type="entry name" value="CRP FAMILY TRANSCRIPTIONAL REGULATORY PROTEIN"/>
    <property type="match status" value="1"/>
</dbReference>
<dbReference type="InterPro" id="IPR036390">
    <property type="entry name" value="WH_DNA-bd_sf"/>
</dbReference>
<evidence type="ECO:0000313" key="5">
    <source>
        <dbReference type="EMBL" id="ODB96743.1"/>
    </source>
</evidence>
<dbReference type="GO" id="GO:0003700">
    <property type="term" value="F:DNA-binding transcription factor activity"/>
    <property type="evidence" value="ECO:0007669"/>
    <property type="project" value="TreeGrafter"/>
</dbReference>
<dbReference type="SMART" id="SM00100">
    <property type="entry name" value="cNMP"/>
    <property type="match status" value="1"/>
</dbReference>
<sequence>MITDTRNITQITQQFQFLQQAESDFKQSFFGRASKIDLPADQPICHQGTECSHLALVISGTARVYKLGENGREITLYRIGPGESCILTASCIMNGEPFPAYAVSEEPIEAVLISTADVIRWTDETPAWRNYLFHLISSRLTEVIGIVEEIAFRRVDRRLAGHLIQLGKQSGARIESTHQMIASDLGTSREVVSRILKDLEQQQMISTARGVINICDQQRLIEKSRENHY</sequence>
<evidence type="ECO:0000313" key="6">
    <source>
        <dbReference type="Proteomes" id="UP000094849"/>
    </source>
</evidence>
<proteinExistence type="predicted"/>
<dbReference type="InterPro" id="IPR012318">
    <property type="entry name" value="HTH_CRP"/>
</dbReference>
<dbReference type="InterPro" id="IPR036388">
    <property type="entry name" value="WH-like_DNA-bd_sf"/>
</dbReference>
<keyword evidence="2" id="KW-0238">DNA-binding</keyword>
<dbReference type="AlphaFoldDB" id="A0A1E2UPQ9"/>
<dbReference type="SUPFAM" id="SSF46785">
    <property type="entry name" value="Winged helix' DNA-binding domain"/>
    <property type="match status" value="1"/>
</dbReference>
<dbReference type="STRING" id="1818881.A3196_08230"/>
<evidence type="ECO:0000256" key="1">
    <source>
        <dbReference type="ARBA" id="ARBA00023015"/>
    </source>
</evidence>
<dbReference type="PANTHER" id="PTHR24567:SF74">
    <property type="entry name" value="HTH-TYPE TRANSCRIPTIONAL REGULATOR ARCR"/>
    <property type="match status" value="1"/>
</dbReference>
<evidence type="ECO:0000256" key="3">
    <source>
        <dbReference type="ARBA" id="ARBA00023163"/>
    </source>
</evidence>
<keyword evidence="1" id="KW-0805">Transcription regulation</keyword>
<comment type="caution">
    <text evidence="5">The sequence shown here is derived from an EMBL/GenBank/DDBJ whole genome shotgun (WGS) entry which is preliminary data.</text>
</comment>
<dbReference type="Pfam" id="PF13545">
    <property type="entry name" value="HTH_Crp_2"/>
    <property type="match status" value="1"/>
</dbReference>
<dbReference type="Pfam" id="PF00027">
    <property type="entry name" value="cNMP_binding"/>
    <property type="match status" value="1"/>
</dbReference>
<accession>A0A1E2UPQ9</accession>
<dbReference type="InterPro" id="IPR050397">
    <property type="entry name" value="Env_Response_Regulators"/>
</dbReference>
<dbReference type="Gene3D" id="2.60.120.10">
    <property type="entry name" value="Jelly Rolls"/>
    <property type="match status" value="1"/>
</dbReference>
<dbReference type="PRINTS" id="PR00034">
    <property type="entry name" value="HTHCRP"/>
</dbReference>
<keyword evidence="3" id="KW-0804">Transcription</keyword>
<dbReference type="InterPro" id="IPR014710">
    <property type="entry name" value="RmlC-like_jellyroll"/>
</dbReference>
<dbReference type="Proteomes" id="UP000094849">
    <property type="component" value="Unassembled WGS sequence"/>
</dbReference>
<evidence type="ECO:0000256" key="2">
    <source>
        <dbReference type="ARBA" id="ARBA00023125"/>
    </source>
</evidence>
<gene>
    <name evidence="5" type="ORF">A3196_08230</name>
</gene>
<dbReference type="SUPFAM" id="SSF51206">
    <property type="entry name" value="cAMP-binding domain-like"/>
    <property type="match status" value="1"/>
</dbReference>
<dbReference type="GO" id="GO:0005829">
    <property type="term" value="C:cytosol"/>
    <property type="evidence" value="ECO:0007669"/>
    <property type="project" value="TreeGrafter"/>
</dbReference>
<dbReference type="EMBL" id="LVJZ01000003">
    <property type="protein sequence ID" value="ODB96743.1"/>
    <property type="molecule type" value="Genomic_DNA"/>
</dbReference>
<dbReference type="GO" id="GO:0003677">
    <property type="term" value="F:DNA binding"/>
    <property type="evidence" value="ECO:0007669"/>
    <property type="project" value="UniProtKB-KW"/>
</dbReference>
<feature type="domain" description="HTH crp-type" evidence="4">
    <location>
        <begin position="153"/>
        <end position="218"/>
    </location>
</feature>
<dbReference type="RefSeq" id="WP_069004470.1">
    <property type="nucleotide sequence ID" value="NZ_LVJW01000003.1"/>
</dbReference>